<dbReference type="InParanoid" id="A0A2V0P1G0"/>
<dbReference type="AlphaFoldDB" id="A0A2V0P1G0"/>
<dbReference type="Proteomes" id="UP000247498">
    <property type="component" value="Unassembled WGS sequence"/>
</dbReference>
<dbReference type="EMBL" id="BDRX01000044">
    <property type="protein sequence ID" value="GBF93721.1"/>
    <property type="molecule type" value="Genomic_DNA"/>
</dbReference>
<proteinExistence type="predicted"/>
<protein>
    <submittedName>
        <fullName evidence="2">Uncharacterized protein</fullName>
    </submittedName>
</protein>
<sequence length="249" mass="26671">GDDQAPDEDVQARHAVVEAVRRLRADARPWAQPLKELGRGGGGGHSGEPTSSEDMPRPKRQAALAAGRLITVVAAELMRDDGLDELMGHLDTITEKTARQLRQEEKTRMKQLAKDRRFDQEIVHHLSYLFGGVASEANVTLGGAKLNRLLSAESTAFMFAVVGAAAGAEALLEAAALGRVPLSKEEAAAMAAKLEAHGLAAVRRMRDSGVLQRLGGLSDEERDHICRIADGVHLARGETGLVGRARARL</sequence>
<gene>
    <name evidence="2" type="ORF">Rsub_06053</name>
</gene>
<accession>A0A2V0P1G0</accession>
<keyword evidence="3" id="KW-1185">Reference proteome</keyword>
<name>A0A2V0P1G0_9CHLO</name>
<feature type="non-terminal residue" evidence="2">
    <location>
        <position position="1"/>
    </location>
</feature>
<evidence type="ECO:0000313" key="3">
    <source>
        <dbReference type="Proteomes" id="UP000247498"/>
    </source>
</evidence>
<comment type="caution">
    <text evidence="2">The sequence shown here is derived from an EMBL/GenBank/DDBJ whole genome shotgun (WGS) entry which is preliminary data.</text>
</comment>
<reference evidence="2 3" key="1">
    <citation type="journal article" date="2018" name="Sci. Rep.">
        <title>Raphidocelis subcapitata (=Pseudokirchneriella subcapitata) provides an insight into genome evolution and environmental adaptations in the Sphaeropleales.</title>
        <authorList>
            <person name="Suzuki S."/>
            <person name="Yamaguchi H."/>
            <person name="Nakajima N."/>
            <person name="Kawachi M."/>
        </authorList>
    </citation>
    <scope>NUCLEOTIDE SEQUENCE [LARGE SCALE GENOMIC DNA]</scope>
    <source>
        <strain evidence="2 3">NIES-35</strain>
    </source>
</reference>
<evidence type="ECO:0000256" key="1">
    <source>
        <dbReference type="SAM" id="MobiDB-lite"/>
    </source>
</evidence>
<feature type="region of interest" description="Disordered" evidence="1">
    <location>
        <begin position="28"/>
        <end position="59"/>
    </location>
</feature>
<organism evidence="2 3">
    <name type="scientific">Raphidocelis subcapitata</name>
    <dbReference type="NCBI Taxonomy" id="307507"/>
    <lineage>
        <taxon>Eukaryota</taxon>
        <taxon>Viridiplantae</taxon>
        <taxon>Chlorophyta</taxon>
        <taxon>core chlorophytes</taxon>
        <taxon>Chlorophyceae</taxon>
        <taxon>CS clade</taxon>
        <taxon>Sphaeropleales</taxon>
        <taxon>Selenastraceae</taxon>
        <taxon>Raphidocelis</taxon>
    </lineage>
</organism>
<evidence type="ECO:0000313" key="2">
    <source>
        <dbReference type="EMBL" id="GBF93721.1"/>
    </source>
</evidence>